<dbReference type="Gene3D" id="2.60.40.2700">
    <property type="match status" value="1"/>
</dbReference>
<organism evidence="1 2">
    <name type="scientific">Nocardioides daeguensis</name>
    <dbReference type="NCBI Taxonomy" id="908359"/>
    <lineage>
        <taxon>Bacteria</taxon>
        <taxon>Bacillati</taxon>
        <taxon>Actinomycetota</taxon>
        <taxon>Actinomycetes</taxon>
        <taxon>Propionibacteriales</taxon>
        <taxon>Nocardioidaceae</taxon>
        <taxon>Nocardioides</taxon>
    </lineage>
</organism>
<proteinExistence type="predicted"/>
<dbReference type="SUPFAM" id="SSF69304">
    <property type="entry name" value="Tricorn protease N-terminal domain"/>
    <property type="match status" value="1"/>
</dbReference>
<accession>A0ABP6VEE6</accession>
<dbReference type="Gene3D" id="2.120.10.30">
    <property type="entry name" value="TolB, C-terminal domain"/>
    <property type="match status" value="2"/>
</dbReference>
<dbReference type="Proteomes" id="UP001500301">
    <property type="component" value="Unassembled WGS sequence"/>
</dbReference>
<keyword evidence="2" id="KW-1185">Reference proteome</keyword>
<evidence type="ECO:0000313" key="2">
    <source>
        <dbReference type="Proteomes" id="UP001500301"/>
    </source>
</evidence>
<sequence length="417" mass="44215">MTAQRTRTAVAAMTLVLAGGYPVMGQQPATAADTAGRLVPASAGTLVFIKDHNVWISRPDGSGQRQVTADGTSSWPYFSPSMAQDGTIAAGREGQIVRMRQGGTLLNRFTPRALKGSLTNLGQVAISPNGARIAYSMVNTGCTGSGCSTATGYTAPDRATDPEAGGSTYFKMPSWAGNSRTLQSGGSGAEVMVHDLGGEPRHWFDTQNGMADVELSPDGRRLAGAAGYQGNDGISYYDADLDVTSGPIPAPPDHRCTWDDDGGGALVSPTWGPDSRALAFQADNGVWVADDVTVGCDAVNFHLLIAGASAPDWSGAVYDPETVPMNQVRPFQVLGKSRTSGRPHVGTKVSLRLARVSPRPTTISYQWRINGKAIKKATKRTYRVKRRDRRKKLSVTVTLARAGYATTTVVIRAGRVR</sequence>
<dbReference type="EMBL" id="BAABBB010000009">
    <property type="protein sequence ID" value="GAA3532493.1"/>
    <property type="molecule type" value="Genomic_DNA"/>
</dbReference>
<dbReference type="InterPro" id="IPR011042">
    <property type="entry name" value="6-blade_b-propeller_TolB-like"/>
</dbReference>
<gene>
    <name evidence="1" type="ORF">GCM10022263_21250</name>
</gene>
<protein>
    <recommendedName>
        <fullName evidence="3">Ig-like domain-containing protein</fullName>
    </recommendedName>
</protein>
<comment type="caution">
    <text evidence="1">The sequence shown here is derived from an EMBL/GenBank/DDBJ whole genome shotgun (WGS) entry which is preliminary data.</text>
</comment>
<reference evidence="2" key="1">
    <citation type="journal article" date="2019" name="Int. J. Syst. Evol. Microbiol.">
        <title>The Global Catalogue of Microorganisms (GCM) 10K type strain sequencing project: providing services to taxonomists for standard genome sequencing and annotation.</title>
        <authorList>
            <consortium name="The Broad Institute Genomics Platform"/>
            <consortium name="The Broad Institute Genome Sequencing Center for Infectious Disease"/>
            <person name="Wu L."/>
            <person name="Ma J."/>
        </authorList>
    </citation>
    <scope>NUCLEOTIDE SEQUENCE [LARGE SCALE GENOMIC DNA]</scope>
    <source>
        <strain evidence="2">JCM 17460</strain>
    </source>
</reference>
<name>A0ABP6VEE6_9ACTN</name>
<evidence type="ECO:0000313" key="1">
    <source>
        <dbReference type="EMBL" id="GAA3532493.1"/>
    </source>
</evidence>
<evidence type="ECO:0008006" key="3">
    <source>
        <dbReference type="Google" id="ProtNLM"/>
    </source>
</evidence>